<evidence type="ECO:0000313" key="2">
    <source>
        <dbReference type="EMBL" id="GAG82882.1"/>
    </source>
</evidence>
<feature type="domain" description="Signal transduction histidine kinase internal region" evidence="1">
    <location>
        <begin position="20"/>
        <end position="98"/>
    </location>
</feature>
<reference evidence="2" key="1">
    <citation type="journal article" date="2014" name="Front. Microbiol.">
        <title>High frequency of phylogenetically diverse reductive dehalogenase-homologous genes in deep subseafloor sedimentary metagenomes.</title>
        <authorList>
            <person name="Kawai M."/>
            <person name="Futagami T."/>
            <person name="Toyoda A."/>
            <person name="Takaki Y."/>
            <person name="Nishi S."/>
            <person name="Hori S."/>
            <person name="Arai W."/>
            <person name="Tsubouchi T."/>
            <person name="Morono Y."/>
            <person name="Uchiyama I."/>
            <person name="Ito T."/>
            <person name="Fujiyama A."/>
            <person name="Inagaki F."/>
            <person name="Takami H."/>
        </authorList>
    </citation>
    <scope>NUCLEOTIDE SEQUENCE</scope>
    <source>
        <strain evidence="2">Expedition CK06-06</strain>
    </source>
</reference>
<organism evidence="2">
    <name type="scientific">marine sediment metagenome</name>
    <dbReference type="NCBI Taxonomy" id="412755"/>
    <lineage>
        <taxon>unclassified sequences</taxon>
        <taxon>metagenomes</taxon>
        <taxon>ecological metagenomes</taxon>
    </lineage>
</organism>
<gene>
    <name evidence="2" type="ORF">S01H4_29772</name>
</gene>
<dbReference type="PANTHER" id="PTHR34220:SF7">
    <property type="entry name" value="SENSOR HISTIDINE KINASE YPDA"/>
    <property type="match status" value="1"/>
</dbReference>
<dbReference type="Gene3D" id="3.30.565.10">
    <property type="entry name" value="Histidine kinase-like ATPase, C-terminal domain"/>
    <property type="match status" value="1"/>
</dbReference>
<proteinExistence type="predicted"/>
<dbReference type="GO" id="GO:0016020">
    <property type="term" value="C:membrane"/>
    <property type="evidence" value="ECO:0007669"/>
    <property type="project" value="InterPro"/>
</dbReference>
<dbReference type="InterPro" id="IPR036890">
    <property type="entry name" value="HATPase_C_sf"/>
</dbReference>
<dbReference type="Pfam" id="PF06580">
    <property type="entry name" value="His_kinase"/>
    <property type="match status" value="1"/>
</dbReference>
<dbReference type="PANTHER" id="PTHR34220">
    <property type="entry name" value="SENSOR HISTIDINE KINASE YPDA"/>
    <property type="match status" value="1"/>
</dbReference>
<dbReference type="EMBL" id="BART01015315">
    <property type="protein sequence ID" value="GAG82882.1"/>
    <property type="molecule type" value="Genomic_DNA"/>
</dbReference>
<sequence length="219" mass="25457">DLQEKVKAETELKTLVKESELTLLKSQINPHFLFNSLNSISALTVSNPVKAQEMVVKLSEFLRYALKHDQRQKTYLEEELHNIELYLDIEKIRFGKKLKFEQKVGKECSTIYLPNMIIQPLVENAIKHGVYPSTDQITISLDCSVQDNFLVINIQNNYDPEYISNGGNGLGLRNIKNRLILIYNRENLLTFEKEENIFKVKLLIPIEKENSKKQISKYK</sequence>
<protein>
    <recommendedName>
        <fullName evidence="1">Signal transduction histidine kinase internal region domain-containing protein</fullName>
    </recommendedName>
</protein>
<feature type="non-terminal residue" evidence="2">
    <location>
        <position position="1"/>
    </location>
</feature>
<evidence type="ECO:0000259" key="1">
    <source>
        <dbReference type="Pfam" id="PF06580"/>
    </source>
</evidence>
<dbReference type="SUPFAM" id="SSF55874">
    <property type="entry name" value="ATPase domain of HSP90 chaperone/DNA topoisomerase II/histidine kinase"/>
    <property type="match status" value="1"/>
</dbReference>
<accession>X1BNW0</accession>
<name>X1BNW0_9ZZZZ</name>
<dbReference type="AlphaFoldDB" id="X1BNW0"/>
<dbReference type="InterPro" id="IPR010559">
    <property type="entry name" value="Sig_transdc_His_kin_internal"/>
</dbReference>
<dbReference type="GO" id="GO:0000155">
    <property type="term" value="F:phosphorelay sensor kinase activity"/>
    <property type="evidence" value="ECO:0007669"/>
    <property type="project" value="InterPro"/>
</dbReference>
<dbReference type="InterPro" id="IPR050640">
    <property type="entry name" value="Bact_2-comp_sensor_kinase"/>
</dbReference>
<comment type="caution">
    <text evidence="2">The sequence shown here is derived from an EMBL/GenBank/DDBJ whole genome shotgun (WGS) entry which is preliminary data.</text>
</comment>